<dbReference type="InterPro" id="IPR001806">
    <property type="entry name" value="Small_GTPase"/>
</dbReference>
<evidence type="ECO:0000256" key="4">
    <source>
        <dbReference type="ARBA" id="ARBA00023136"/>
    </source>
</evidence>
<organism evidence="9">
    <name type="scientific">Mantoniella antarctica</name>
    <dbReference type="NCBI Taxonomy" id="81844"/>
    <lineage>
        <taxon>Eukaryota</taxon>
        <taxon>Viridiplantae</taxon>
        <taxon>Chlorophyta</taxon>
        <taxon>Mamiellophyceae</taxon>
        <taxon>Mamiellales</taxon>
        <taxon>Mamiellaceae</taxon>
        <taxon>Mantoniella</taxon>
    </lineage>
</organism>
<sequence>MSKDNDDYDYLFKVVLIGDSGVGKSNLLSRFTRNEFCLESKSTIGVEFATRSIEVDGKTIKAQIWDTAGQERYRAITSAYYRGAVGALLVYDITKSESYDDVEKWLKELRDHADTNIVIRLVGNKSDLKHLRCVQTEDAAAFAGNEGLSFTETSALESTNVEAAFQETLTEIYHIVSKKALSNDNDDQGHPSSGTIEVKAINDGSKKTKSKCCS</sequence>
<evidence type="ECO:0000256" key="6">
    <source>
        <dbReference type="ARBA" id="ARBA00023289"/>
    </source>
</evidence>
<dbReference type="SMART" id="SM00173">
    <property type="entry name" value="RAS"/>
    <property type="match status" value="1"/>
</dbReference>
<dbReference type="PROSITE" id="PS51419">
    <property type="entry name" value="RAB"/>
    <property type="match status" value="1"/>
</dbReference>
<proteinExistence type="inferred from homology"/>
<dbReference type="PROSITE" id="PS51420">
    <property type="entry name" value="RHO"/>
    <property type="match status" value="1"/>
</dbReference>
<dbReference type="GO" id="GO:0003924">
    <property type="term" value="F:GTPase activity"/>
    <property type="evidence" value="ECO:0007669"/>
    <property type="project" value="InterPro"/>
</dbReference>
<evidence type="ECO:0000256" key="5">
    <source>
        <dbReference type="ARBA" id="ARBA00023288"/>
    </source>
</evidence>
<keyword evidence="5" id="KW-0449">Lipoprotein</keyword>
<keyword evidence="2" id="KW-0547">Nucleotide-binding</keyword>
<dbReference type="NCBIfam" id="TIGR00231">
    <property type="entry name" value="small_GTP"/>
    <property type="match status" value="1"/>
</dbReference>
<dbReference type="AlphaFoldDB" id="A0A7S0SCK9"/>
<dbReference type="InterPro" id="IPR027417">
    <property type="entry name" value="P-loop_NTPase"/>
</dbReference>
<dbReference type="SUPFAM" id="SSF52540">
    <property type="entry name" value="P-loop containing nucleoside triphosphate hydrolases"/>
    <property type="match status" value="1"/>
</dbReference>
<keyword evidence="6" id="KW-0636">Prenylation</keyword>
<reference evidence="9" key="1">
    <citation type="submission" date="2021-01" db="EMBL/GenBank/DDBJ databases">
        <authorList>
            <person name="Corre E."/>
            <person name="Pelletier E."/>
            <person name="Niang G."/>
            <person name="Scheremetjew M."/>
            <person name="Finn R."/>
            <person name="Kale V."/>
            <person name="Holt S."/>
            <person name="Cochrane G."/>
            <person name="Meng A."/>
            <person name="Brown T."/>
            <person name="Cohen L."/>
        </authorList>
    </citation>
    <scope>NUCLEOTIDE SEQUENCE</scope>
    <source>
        <strain evidence="9">SL-175</strain>
    </source>
</reference>
<dbReference type="Gene3D" id="3.40.50.300">
    <property type="entry name" value="P-loop containing nucleotide triphosphate hydrolases"/>
    <property type="match status" value="1"/>
</dbReference>
<dbReference type="InterPro" id="IPR005225">
    <property type="entry name" value="Small_GTP-bd"/>
</dbReference>
<dbReference type="SMART" id="SM00176">
    <property type="entry name" value="RAN"/>
    <property type="match status" value="1"/>
</dbReference>
<dbReference type="InterPro" id="IPR050209">
    <property type="entry name" value="Rab_GTPases_membrane_traffic"/>
</dbReference>
<dbReference type="GO" id="GO:0012505">
    <property type="term" value="C:endomembrane system"/>
    <property type="evidence" value="ECO:0007669"/>
    <property type="project" value="UniProtKB-SubCell"/>
</dbReference>
<dbReference type="FunFam" id="3.40.50.300:FF:000067">
    <property type="entry name" value="ras-related protein RABA1f"/>
    <property type="match status" value="1"/>
</dbReference>
<dbReference type="PANTHER" id="PTHR47979">
    <property type="entry name" value="DRAB11-RELATED"/>
    <property type="match status" value="1"/>
</dbReference>
<comment type="subcellular location">
    <subcellularLocation>
        <location evidence="7">Endomembrane system</location>
        <topology evidence="7">Lipid-anchor</topology>
    </subcellularLocation>
</comment>
<protein>
    <submittedName>
        <fullName evidence="9">Uncharacterized protein</fullName>
    </submittedName>
</protein>
<dbReference type="SMART" id="SM00174">
    <property type="entry name" value="RHO"/>
    <property type="match status" value="1"/>
</dbReference>
<feature type="region of interest" description="Disordered" evidence="8">
    <location>
        <begin position="183"/>
        <end position="214"/>
    </location>
</feature>
<dbReference type="PROSITE" id="PS51421">
    <property type="entry name" value="RAS"/>
    <property type="match status" value="1"/>
</dbReference>
<evidence type="ECO:0000256" key="7">
    <source>
        <dbReference type="ARBA" id="ARBA00037868"/>
    </source>
</evidence>
<evidence type="ECO:0000313" key="9">
    <source>
        <dbReference type="EMBL" id="CAD8702118.1"/>
    </source>
</evidence>
<evidence type="ECO:0000256" key="8">
    <source>
        <dbReference type="SAM" id="MobiDB-lite"/>
    </source>
</evidence>
<dbReference type="SMART" id="SM00175">
    <property type="entry name" value="RAB"/>
    <property type="match status" value="1"/>
</dbReference>
<comment type="similarity">
    <text evidence="1">Belongs to the small GTPase superfamily. Rab family.</text>
</comment>
<name>A0A7S0SCK9_9CHLO</name>
<accession>A0A7S0SCK9</accession>
<dbReference type="EMBL" id="HBFC01008380">
    <property type="protein sequence ID" value="CAD8702118.1"/>
    <property type="molecule type" value="Transcribed_RNA"/>
</dbReference>
<dbReference type="Pfam" id="PF00071">
    <property type="entry name" value="Ras"/>
    <property type="match status" value="1"/>
</dbReference>
<gene>
    <name evidence="9" type="ORF">MANT1106_LOCUS4800</name>
</gene>
<evidence type="ECO:0000256" key="1">
    <source>
        <dbReference type="ARBA" id="ARBA00006270"/>
    </source>
</evidence>
<dbReference type="GO" id="GO:0005525">
    <property type="term" value="F:GTP binding"/>
    <property type="evidence" value="ECO:0007669"/>
    <property type="project" value="UniProtKB-KW"/>
</dbReference>
<evidence type="ECO:0000256" key="2">
    <source>
        <dbReference type="ARBA" id="ARBA00022741"/>
    </source>
</evidence>
<dbReference type="CDD" id="cd01868">
    <property type="entry name" value="Rab11_like"/>
    <property type="match status" value="1"/>
</dbReference>
<keyword evidence="4" id="KW-0472">Membrane</keyword>
<dbReference type="PRINTS" id="PR00449">
    <property type="entry name" value="RASTRNSFRMNG"/>
</dbReference>
<evidence type="ECO:0000256" key="3">
    <source>
        <dbReference type="ARBA" id="ARBA00023134"/>
    </source>
</evidence>
<keyword evidence="3" id="KW-0342">GTP-binding</keyword>